<feature type="region of interest" description="Disordered" evidence="7">
    <location>
        <begin position="1"/>
        <end position="56"/>
    </location>
</feature>
<evidence type="ECO:0000256" key="1">
    <source>
        <dbReference type="ARBA" id="ARBA00004141"/>
    </source>
</evidence>
<keyword evidence="3" id="KW-0813">Transport</keyword>
<feature type="domain" description="DUF3955" evidence="9">
    <location>
        <begin position="114"/>
        <end position="167"/>
    </location>
</feature>
<evidence type="ECO:0000256" key="4">
    <source>
        <dbReference type="ARBA" id="ARBA00022692"/>
    </source>
</evidence>
<feature type="transmembrane region" description="Helical" evidence="8">
    <location>
        <begin position="150"/>
        <end position="170"/>
    </location>
</feature>
<dbReference type="AlphaFoldDB" id="A0AAN6MQL1"/>
<dbReference type="GO" id="GO:0022857">
    <property type="term" value="F:transmembrane transporter activity"/>
    <property type="evidence" value="ECO:0007669"/>
    <property type="project" value="InterPro"/>
</dbReference>
<feature type="transmembrane region" description="Helical" evidence="8">
    <location>
        <begin position="373"/>
        <end position="397"/>
    </location>
</feature>
<dbReference type="Pfam" id="PF06027">
    <property type="entry name" value="SLC35F"/>
    <property type="match status" value="1"/>
</dbReference>
<feature type="transmembrane region" description="Helical" evidence="8">
    <location>
        <begin position="117"/>
        <end position="138"/>
    </location>
</feature>
<evidence type="ECO:0000256" key="8">
    <source>
        <dbReference type="SAM" id="Phobius"/>
    </source>
</evidence>
<feature type="transmembrane region" description="Helical" evidence="8">
    <location>
        <begin position="439"/>
        <end position="460"/>
    </location>
</feature>
<comment type="caution">
    <text evidence="10">The sequence shown here is derived from an EMBL/GenBank/DDBJ whole genome shotgun (WGS) entry which is preliminary data.</text>
</comment>
<dbReference type="EMBL" id="MU855363">
    <property type="protein sequence ID" value="KAK3905290.1"/>
    <property type="molecule type" value="Genomic_DNA"/>
</dbReference>
<gene>
    <name evidence="10" type="ORF">C8A05DRAFT_41737</name>
</gene>
<dbReference type="PANTHER" id="PTHR23051:SF0">
    <property type="entry name" value="SOLUTE CARRIER FAMILY 35 MEMBER F5"/>
    <property type="match status" value="1"/>
</dbReference>
<keyword evidence="6 8" id="KW-0472">Membrane</keyword>
<evidence type="ECO:0000256" key="6">
    <source>
        <dbReference type="ARBA" id="ARBA00023136"/>
    </source>
</evidence>
<reference evidence="10" key="1">
    <citation type="journal article" date="2023" name="Mol. Phylogenet. Evol.">
        <title>Genome-scale phylogeny and comparative genomics of the fungal order Sordariales.</title>
        <authorList>
            <person name="Hensen N."/>
            <person name="Bonometti L."/>
            <person name="Westerberg I."/>
            <person name="Brannstrom I.O."/>
            <person name="Guillou S."/>
            <person name="Cros-Aarteil S."/>
            <person name="Calhoun S."/>
            <person name="Haridas S."/>
            <person name="Kuo A."/>
            <person name="Mondo S."/>
            <person name="Pangilinan J."/>
            <person name="Riley R."/>
            <person name="LaButti K."/>
            <person name="Andreopoulos B."/>
            <person name="Lipzen A."/>
            <person name="Chen C."/>
            <person name="Yan M."/>
            <person name="Daum C."/>
            <person name="Ng V."/>
            <person name="Clum A."/>
            <person name="Steindorff A."/>
            <person name="Ohm R.A."/>
            <person name="Martin F."/>
            <person name="Silar P."/>
            <person name="Natvig D.O."/>
            <person name="Lalanne C."/>
            <person name="Gautier V."/>
            <person name="Ament-Velasquez S.L."/>
            <person name="Kruys A."/>
            <person name="Hutchinson M.I."/>
            <person name="Powell A.J."/>
            <person name="Barry K."/>
            <person name="Miller A.N."/>
            <person name="Grigoriev I.V."/>
            <person name="Debuchy R."/>
            <person name="Gladieux P."/>
            <person name="Hiltunen Thoren M."/>
            <person name="Johannesson H."/>
        </authorList>
    </citation>
    <scope>NUCLEOTIDE SEQUENCE</scope>
    <source>
        <strain evidence="10">CBS 103.79</strain>
    </source>
</reference>
<dbReference type="Proteomes" id="UP001303889">
    <property type="component" value="Unassembled WGS sequence"/>
</dbReference>
<keyword evidence="5 8" id="KW-1133">Transmembrane helix</keyword>
<evidence type="ECO:0000256" key="7">
    <source>
        <dbReference type="SAM" id="MobiDB-lite"/>
    </source>
</evidence>
<feature type="compositionally biased region" description="Low complexity" evidence="7">
    <location>
        <begin position="28"/>
        <end position="56"/>
    </location>
</feature>
<evidence type="ECO:0000313" key="11">
    <source>
        <dbReference type="Proteomes" id="UP001303889"/>
    </source>
</evidence>
<comment type="subcellular location">
    <subcellularLocation>
        <location evidence="1">Membrane</location>
        <topology evidence="1">Multi-pass membrane protein</topology>
    </subcellularLocation>
</comment>
<evidence type="ECO:0000256" key="3">
    <source>
        <dbReference type="ARBA" id="ARBA00022448"/>
    </source>
</evidence>
<dbReference type="InterPro" id="IPR037185">
    <property type="entry name" value="EmrE-like"/>
</dbReference>
<evidence type="ECO:0000256" key="5">
    <source>
        <dbReference type="ARBA" id="ARBA00022989"/>
    </source>
</evidence>
<feature type="transmembrane region" description="Helical" evidence="8">
    <location>
        <begin position="303"/>
        <end position="319"/>
    </location>
</feature>
<dbReference type="PANTHER" id="PTHR23051">
    <property type="entry name" value="SOLUTE CARRIER FAMILY 35, MEMBER F5"/>
    <property type="match status" value="1"/>
</dbReference>
<dbReference type="InterPro" id="IPR025016">
    <property type="entry name" value="DUF3955"/>
</dbReference>
<protein>
    <recommendedName>
        <fullName evidence="9">DUF3955 domain-containing protein</fullName>
    </recommendedName>
</protein>
<evidence type="ECO:0000259" key="9">
    <source>
        <dbReference type="Pfam" id="PF13127"/>
    </source>
</evidence>
<organism evidence="10 11">
    <name type="scientific">Staphylotrichum tortipilum</name>
    <dbReference type="NCBI Taxonomy" id="2831512"/>
    <lineage>
        <taxon>Eukaryota</taxon>
        <taxon>Fungi</taxon>
        <taxon>Dikarya</taxon>
        <taxon>Ascomycota</taxon>
        <taxon>Pezizomycotina</taxon>
        <taxon>Sordariomycetes</taxon>
        <taxon>Sordariomycetidae</taxon>
        <taxon>Sordariales</taxon>
        <taxon>Chaetomiaceae</taxon>
        <taxon>Staphylotrichum</taxon>
    </lineage>
</organism>
<feature type="transmembrane region" description="Helical" evidence="8">
    <location>
        <begin position="339"/>
        <end position="361"/>
    </location>
</feature>
<name>A0AAN6MQL1_9PEZI</name>
<keyword evidence="4 8" id="KW-0812">Transmembrane</keyword>
<reference evidence="10" key="2">
    <citation type="submission" date="2023-05" db="EMBL/GenBank/DDBJ databases">
        <authorList>
            <consortium name="Lawrence Berkeley National Laboratory"/>
            <person name="Steindorff A."/>
            <person name="Hensen N."/>
            <person name="Bonometti L."/>
            <person name="Westerberg I."/>
            <person name="Brannstrom I.O."/>
            <person name="Guillou S."/>
            <person name="Cros-Aarteil S."/>
            <person name="Calhoun S."/>
            <person name="Haridas S."/>
            <person name="Kuo A."/>
            <person name="Mondo S."/>
            <person name="Pangilinan J."/>
            <person name="Riley R."/>
            <person name="Labutti K."/>
            <person name="Andreopoulos B."/>
            <person name="Lipzen A."/>
            <person name="Chen C."/>
            <person name="Yanf M."/>
            <person name="Daum C."/>
            <person name="Ng V."/>
            <person name="Clum A."/>
            <person name="Ohm R."/>
            <person name="Martin F."/>
            <person name="Silar P."/>
            <person name="Natvig D."/>
            <person name="Lalanne C."/>
            <person name="Gautier V."/>
            <person name="Ament-Velasquez S.L."/>
            <person name="Kruys A."/>
            <person name="Hutchinson M.I."/>
            <person name="Powell A.J."/>
            <person name="Barry K."/>
            <person name="Miller A.N."/>
            <person name="Grigoriev I.V."/>
            <person name="Debuchy R."/>
            <person name="Gladieux P."/>
            <person name="Thoren M.H."/>
            <person name="Johannesson H."/>
        </authorList>
    </citation>
    <scope>NUCLEOTIDE SEQUENCE</scope>
    <source>
        <strain evidence="10">CBS 103.79</strain>
    </source>
</reference>
<feature type="transmembrane region" description="Helical" evidence="8">
    <location>
        <begin position="269"/>
        <end position="291"/>
    </location>
</feature>
<feature type="transmembrane region" description="Helical" evidence="8">
    <location>
        <begin position="466"/>
        <end position="482"/>
    </location>
</feature>
<evidence type="ECO:0000313" key="10">
    <source>
        <dbReference type="EMBL" id="KAK3905290.1"/>
    </source>
</evidence>
<dbReference type="GO" id="GO:0000329">
    <property type="term" value="C:fungal-type vacuole membrane"/>
    <property type="evidence" value="ECO:0007669"/>
    <property type="project" value="TreeGrafter"/>
</dbReference>
<keyword evidence="11" id="KW-1185">Reference proteome</keyword>
<dbReference type="InterPro" id="IPR009262">
    <property type="entry name" value="SLC35_F1/F2/F6"/>
</dbReference>
<comment type="similarity">
    <text evidence="2">Belongs to the SLC35F solute transporter family.</text>
</comment>
<proteinExistence type="inferred from homology"/>
<accession>A0AAN6MQL1</accession>
<evidence type="ECO:0000256" key="2">
    <source>
        <dbReference type="ARBA" id="ARBA00007863"/>
    </source>
</evidence>
<dbReference type="SUPFAM" id="SSF103481">
    <property type="entry name" value="Multidrug resistance efflux transporter EmrE"/>
    <property type="match status" value="1"/>
</dbReference>
<sequence>MAPIEPLLPGDLAPDHKPHAHHQHHAPEQQQQQQQQGGAVYTPATAPAIPSSSARRRSQSVTAALIAAAEADAPFSEVAALVRGDTVTRTTTASSTSSSGGVSITDRLGLARRTLGIALLLIVVFLWTLSNFLASYIFSDGTYSKPFFLVYVNTSCFAFSLIPLAIRHVIKNGVGSLQGAALQLWREKRLGLVPLRSRDSRGRGDDEDDDLDHGAGERLLVDGEDALERPSGEGYEDEKLSFIETAWLSLEFSMLWFAANYFASACLEYTSVGSVTILTSTSSIWTLIFCALTRVEGFTVRKLVGVLASLVGVVLISSVDLSGANDDNRGSFPHKSTAQIAIGDAMAFLSAIIYGVYVTVMKRRVGNEERVNMPLFFGLVGLFNVFLLWPGFFILHFTGIETFELPPTASVWTIIAINSAASFCSDILWAYAMLLTTPLVVTVGLSLNIPLSLIGEMIQYSQYSSWLYWVGAGVVFISFLFINHESQEEDADTKEQGAPGLERIAV</sequence>
<dbReference type="Pfam" id="PF13127">
    <property type="entry name" value="DUF3955"/>
    <property type="match status" value="1"/>
</dbReference>